<evidence type="ECO:0000313" key="1">
    <source>
        <dbReference type="EMBL" id="MBB6330331.1"/>
    </source>
</evidence>
<comment type="caution">
    <text evidence="1">The sequence shown here is derived from an EMBL/GenBank/DDBJ whole genome shotgun (WGS) entry which is preliminary data.</text>
</comment>
<evidence type="ECO:0000313" key="2">
    <source>
        <dbReference type="Proteomes" id="UP000587367"/>
    </source>
</evidence>
<protein>
    <submittedName>
        <fullName evidence="1">Uncharacterized protein</fullName>
    </submittedName>
</protein>
<accession>A0ABR6PXZ6</accession>
<dbReference type="EMBL" id="JACHKS010000001">
    <property type="protein sequence ID" value="MBB6330331.1"/>
    <property type="molecule type" value="Genomic_DNA"/>
</dbReference>
<reference evidence="1 2" key="1">
    <citation type="submission" date="2020-08" db="EMBL/GenBank/DDBJ databases">
        <title>Functional genomics of gut bacteria from endangered species of beetles.</title>
        <authorList>
            <person name="Carlos-Shanley C."/>
        </authorList>
    </citation>
    <scope>NUCLEOTIDE SEQUENCE [LARGE SCALE GENOMIC DNA]</scope>
    <source>
        <strain evidence="1 2">S00068</strain>
    </source>
</reference>
<proteinExistence type="predicted"/>
<gene>
    <name evidence="1" type="ORF">HNP24_001281</name>
</gene>
<dbReference type="Proteomes" id="UP000587367">
    <property type="component" value="Unassembled WGS sequence"/>
</dbReference>
<organism evidence="1 2">
    <name type="scientific">Chryseobacterium sediminis</name>
    <dbReference type="NCBI Taxonomy" id="1679494"/>
    <lineage>
        <taxon>Bacteria</taxon>
        <taxon>Pseudomonadati</taxon>
        <taxon>Bacteroidota</taxon>
        <taxon>Flavobacteriia</taxon>
        <taxon>Flavobacteriales</taxon>
        <taxon>Weeksellaceae</taxon>
        <taxon>Chryseobacterium group</taxon>
        <taxon>Chryseobacterium</taxon>
    </lineage>
</organism>
<keyword evidence="2" id="KW-1185">Reference proteome</keyword>
<sequence length="96" mass="10837">MVFLCFICDVYQCIDHLANARVSFTKNNGGVAEVTDVNNYYSSGLNHISGLSTLAAAEFYYGGIGHGQSIIDRVKTDYTRLTYEWNKIYNIQNKIK</sequence>
<dbReference type="RefSeq" id="WP_184553956.1">
    <property type="nucleotide sequence ID" value="NZ_JACHKS010000001.1"/>
</dbReference>
<name>A0ABR6PXZ6_9FLAO</name>